<evidence type="ECO:0000256" key="2">
    <source>
        <dbReference type="SAM" id="Phobius"/>
    </source>
</evidence>
<comment type="similarity">
    <text evidence="1">Belongs to the serpin family.</text>
</comment>
<dbReference type="Gene3D" id="3.30.497.10">
    <property type="entry name" value="Antithrombin, subunit I, domain 2"/>
    <property type="match status" value="1"/>
</dbReference>
<name>A0A2C9LXQ0_BIOGL</name>
<accession>A0A2C9LXQ0</accession>
<dbReference type="Proteomes" id="UP000076420">
    <property type="component" value="Unassembled WGS sequence"/>
</dbReference>
<feature type="domain" description="Serpin" evidence="3">
    <location>
        <begin position="1"/>
        <end position="148"/>
    </location>
</feature>
<dbReference type="KEGG" id="bgt:106060433"/>
<keyword evidence="2" id="KW-0812">Transmembrane</keyword>
<dbReference type="GO" id="GO:0005615">
    <property type="term" value="C:extracellular space"/>
    <property type="evidence" value="ECO:0007669"/>
    <property type="project" value="InterPro"/>
</dbReference>
<feature type="transmembrane region" description="Helical" evidence="2">
    <location>
        <begin position="112"/>
        <end position="132"/>
    </location>
</feature>
<evidence type="ECO:0000259" key="3">
    <source>
        <dbReference type="Pfam" id="PF00079"/>
    </source>
</evidence>
<proteinExistence type="inferred from homology"/>
<dbReference type="STRING" id="6526.A0A2C9LXQ0"/>
<dbReference type="InterPro" id="IPR042185">
    <property type="entry name" value="Serpin_sf_2"/>
</dbReference>
<dbReference type="PANTHER" id="PTHR11461:SF211">
    <property type="entry name" value="GH10112P-RELATED"/>
    <property type="match status" value="1"/>
</dbReference>
<evidence type="ECO:0000256" key="1">
    <source>
        <dbReference type="ARBA" id="ARBA00009500"/>
    </source>
</evidence>
<sequence>MTSLGARGDTAAEMKNVLGITSLGESVHSIYRETIQQLNSQSDVQPLTGNAIFINPSMPILPAFIQETANKYFALTDHFEFYAKKSPVETINDYIEFKTKHMIKDLYKPESIVSMGSLVMLLVSTLFFNGTWDSPFDEAQTRKQDFKLLD</sequence>
<dbReference type="Pfam" id="PF00079">
    <property type="entry name" value="Serpin"/>
    <property type="match status" value="1"/>
</dbReference>
<keyword evidence="2" id="KW-0472">Membrane</keyword>
<dbReference type="EnsemblMetazoa" id="BGLB036178-RA">
    <property type="protein sequence ID" value="BGLB036178-PA"/>
    <property type="gene ID" value="BGLB036178"/>
</dbReference>
<evidence type="ECO:0000313" key="4">
    <source>
        <dbReference type="EnsemblMetazoa" id="BGLB036178-PA"/>
    </source>
</evidence>
<evidence type="ECO:0000313" key="5">
    <source>
        <dbReference type="Proteomes" id="UP000076420"/>
    </source>
</evidence>
<dbReference type="InterPro" id="IPR036186">
    <property type="entry name" value="Serpin_sf"/>
</dbReference>
<dbReference type="Gene3D" id="2.30.39.10">
    <property type="entry name" value="Alpha-1-antitrypsin, domain 1"/>
    <property type="match status" value="1"/>
</dbReference>
<keyword evidence="2" id="KW-1133">Transmembrane helix</keyword>
<dbReference type="VEuPathDB" id="VectorBase:BGLB036178"/>
<dbReference type="PANTHER" id="PTHR11461">
    <property type="entry name" value="SERINE PROTEASE INHIBITOR, SERPIN"/>
    <property type="match status" value="1"/>
</dbReference>
<dbReference type="SUPFAM" id="SSF56574">
    <property type="entry name" value="Serpins"/>
    <property type="match status" value="1"/>
</dbReference>
<dbReference type="InterPro" id="IPR000215">
    <property type="entry name" value="Serpin_fam"/>
</dbReference>
<reference evidence="4" key="1">
    <citation type="submission" date="2020-05" db="UniProtKB">
        <authorList>
            <consortium name="EnsemblMetazoa"/>
        </authorList>
    </citation>
    <scope>IDENTIFICATION</scope>
    <source>
        <strain evidence="4">BB02</strain>
    </source>
</reference>
<gene>
    <name evidence="4" type="primary">106060433</name>
</gene>
<dbReference type="GO" id="GO:0004867">
    <property type="term" value="F:serine-type endopeptidase inhibitor activity"/>
    <property type="evidence" value="ECO:0007669"/>
    <property type="project" value="InterPro"/>
</dbReference>
<dbReference type="AlphaFoldDB" id="A0A2C9LXQ0"/>
<organism evidence="4 5">
    <name type="scientific">Biomphalaria glabrata</name>
    <name type="common">Bloodfluke planorb</name>
    <name type="synonym">Freshwater snail</name>
    <dbReference type="NCBI Taxonomy" id="6526"/>
    <lineage>
        <taxon>Eukaryota</taxon>
        <taxon>Metazoa</taxon>
        <taxon>Spiralia</taxon>
        <taxon>Lophotrochozoa</taxon>
        <taxon>Mollusca</taxon>
        <taxon>Gastropoda</taxon>
        <taxon>Heterobranchia</taxon>
        <taxon>Euthyneura</taxon>
        <taxon>Panpulmonata</taxon>
        <taxon>Hygrophila</taxon>
        <taxon>Lymnaeoidea</taxon>
        <taxon>Planorbidae</taxon>
        <taxon>Biomphalaria</taxon>
    </lineage>
</organism>
<protein>
    <recommendedName>
        <fullName evidence="3">Serpin domain-containing protein</fullName>
    </recommendedName>
</protein>
<dbReference type="InterPro" id="IPR023796">
    <property type="entry name" value="Serpin_dom"/>
</dbReference>
<dbReference type="InterPro" id="IPR042178">
    <property type="entry name" value="Serpin_sf_1"/>
</dbReference>